<name>A0ABV8I554_9ACTN</name>
<organism evidence="1 2">
    <name type="scientific">Planomonospora corallina</name>
    <dbReference type="NCBI Taxonomy" id="1806052"/>
    <lineage>
        <taxon>Bacteria</taxon>
        <taxon>Bacillati</taxon>
        <taxon>Actinomycetota</taxon>
        <taxon>Actinomycetes</taxon>
        <taxon>Streptosporangiales</taxon>
        <taxon>Streptosporangiaceae</taxon>
        <taxon>Planomonospora</taxon>
    </lineage>
</organism>
<accession>A0ABV8I554</accession>
<evidence type="ECO:0000313" key="2">
    <source>
        <dbReference type="Proteomes" id="UP001595850"/>
    </source>
</evidence>
<evidence type="ECO:0000313" key="1">
    <source>
        <dbReference type="EMBL" id="MFC4059313.1"/>
    </source>
</evidence>
<protein>
    <recommendedName>
        <fullName evidence="3">Zinc carboxypeptidase</fullName>
    </recommendedName>
</protein>
<keyword evidence="2" id="KW-1185">Reference proteome</keyword>
<dbReference type="EMBL" id="JBHSBM010000017">
    <property type="protein sequence ID" value="MFC4059313.1"/>
    <property type="molecule type" value="Genomic_DNA"/>
</dbReference>
<proteinExistence type="predicted"/>
<gene>
    <name evidence="1" type="ORF">ACFOWE_13485</name>
</gene>
<dbReference type="Proteomes" id="UP001595850">
    <property type="component" value="Unassembled WGS sequence"/>
</dbReference>
<comment type="caution">
    <text evidence="1">The sequence shown here is derived from an EMBL/GenBank/DDBJ whole genome shotgun (WGS) entry which is preliminary data.</text>
</comment>
<reference evidence="2" key="1">
    <citation type="journal article" date="2019" name="Int. J. Syst. Evol. Microbiol.">
        <title>The Global Catalogue of Microorganisms (GCM) 10K type strain sequencing project: providing services to taxonomists for standard genome sequencing and annotation.</title>
        <authorList>
            <consortium name="The Broad Institute Genomics Platform"/>
            <consortium name="The Broad Institute Genome Sequencing Center for Infectious Disease"/>
            <person name="Wu L."/>
            <person name="Ma J."/>
        </authorList>
    </citation>
    <scope>NUCLEOTIDE SEQUENCE [LARGE SCALE GENOMIC DNA]</scope>
    <source>
        <strain evidence="2">TBRC 4489</strain>
    </source>
</reference>
<evidence type="ECO:0008006" key="3">
    <source>
        <dbReference type="Google" id="ProtNLM"/>
    </source>
</evidence>
<sequence length="123" mass="13933">MNRDWFARTQPETDGKLELLRRYPPQLFIDAHEMGGTEFFFPPNTDPVYHEIAEPAVGWINDVYGASMIEEFTARRIPFFNRDVYDLFYPGYGDTVPTTGFNAAGMTVEKGGSAPIAARAFEQ</sequence>
<dbReference type="RefSeq" id="WP_377287633.1">
    <property type="nucleotide sequence ID" value="NZ_JBHSBM010000017.1"/>
</dbReference>
<dbReference type="SUPFAM" id="SSF53187">
    <property type="entry name" value="Zn-dependent exopeptidases"/>
    <property type="match status" value="1"/>
</dbReference>